<dbReference type="SMART" id="SM00248">
    <property type="entry name" value="ANK"/>
    <property type="match status" value="4"/>
</dbReference>
<dbReference type="SUPFAM" id="SSF48403">
    <property type="entry name" value="Ankyrin repeat"/>
    <property type="match status" value="1"/>
</dbReference>
<reference evidence="3 4" key="1">
    <citation type="submission" date="2024-03" db="EMBL/GenBank/DDBJ databases">
        <title>The genome assembly and annotation of the cricket Gryllus longicercus Weissman &amp; Gray.</title>
        <authorList>
            <person name="Szrajer S."/>
            <person name="Gray D."/>
            <person name="Ylla G."/>
        </authorList>
    </citation>
    <scope>NUCLEOTIDE SEQUENCE [LARGE SCALE GENOMIC DNA]</scope>
    <source>
        <strain evidence="3">DAG 2021-001</strain>
        <tissue evidence="3">Whole body minus gut</tissue>
    </source>
</reference>
<dbReference type="EMBL" id="JAZDUA010000110">
    <property type="protein sequence ID" value="KAK7867783.1"/>
    <property type="molecule type" value="Genomic_DNA"/>
</dbReference>
<dbReference type="Pfam" id="PF12796">
    <property type="entry name" value="Ank_2"/>
    <property type="match status" value="1"/>
</dbReference>
<dbReference type="InterPro" id="IPR002110">
    <property type="entry name" value="Ankyrin_rpt"/>
</dbReference>
<gene>
    <name evidence="3" type="ORF">R5R35_001202</name>
</gene>
<protein>
    <submittedName>
        <fullName evidence="3">Uncharacterized protein</fullName>
    </submittedName>
</protein>
<dbReference type="Proteomes" id="UP001378592">
    <property type="component" value="Unassembled WGS sequence"/>
</dbReference>
<organism evidence="3 4">
    <name type="scientific">Gryllus longicercus</name>
    <dbReference type="NCBI Taxonomy" id="2509291"/>
    <lineage>
        <taxon>Eukaryota</taxon>
        <taxon>Metazoa</taxon>
        <taxon>Ecdysozoa</taxon>
        <taxon>Arthropoda</taxon>
        <taxon>Hexapoda</taxon>
        <taxon>Insecta</taxon>
        <taxon>Pterygota</taxon>
        <taxon>Neoptera</taxon>
        <taxon>Polyneoptera</taxon>
        <taxon>Orthoptera</taxon>
        <taxon>Ensifera</taxon>
        <taxon>Gryllidea</taxon>
        <taxon>Grylloidea</taxon>
        <taxon>Gryllidae</taxon>
        <taxon>Gryllinae</taxon>
        <taxon>Gryllus</taxon>
    </lineage>
</organism>
<dbReference type="InterPro" id="IPR036770">
    <property type="entry name" value="Ankyrin_rpt-contain_sf"/>
</dbReference>
<name>A0AAN9W216_9ORTH</name>
<dbReference type="Gene3D" id="1.25.40.20">
    <property type="entry name" value="Ankyrin repeat-containing domain"/>
    <property type="match status" value="1"/>
</dbReference>
<evidence type="ECO:0000256" key="1">
    <source>
        <dbReference type="ARBA" id="ARBA00022737"/>
    </source>
</evidence>
<comment type="caution">
    <text evidence="3">The sequence shown here is derived from an EMBL/GenBank/DDBJ whole genome shotgun (WGS) entry which is preliminary data.</text>
</comment>
<evidence type="ECO:0000313" key="3">
    <source>
        <dbReference type="EMBL" id="KAK7867783.1"/>
    </source>
</evidence>
<keyword evidence="1" id="KW-0677">Repeat</keyword>
<dbReference type="PANTHER" id="PTHR24166">
    <property type="entry name" value="ROLLING PEBBLES, ISOFORM B"/>
    <property type="match status" value="1"/>
</dbReference>
<accession>A0AAN9W216</accession>
<proteinExistence type="predicted"/>
<keyword evidence="4" id="KW-1185">Reference proteome</keyword>
<dbReference type="PANTHER" id="PTHR24166:SF48">
    <property type="entry name" value="PROTEIN VAPYRIN"/>
    <property type="match status" value="1"/>
</dbReference>
<dbReference type="InterPro" id="IPR050889">
    <property type="entry name" value="Dendritic_Spine_Reg/Scaffold"/>
</dbReference>
<sequence length="368" mass="39271">MPPPPSPCSPPSLHHLLLLRRGLLRHPPPSSSRRPRLLWHPHHLRRLSPPPPPAAPLAVLHRVIPILVASVRPASACERCVAGIVVNAVFCFASTTVAYSHPASISACSRPRHCANGVMSCSDGSESEGAAAAATTASQASLQEQLLQALLDDRFEEFRDLLHNVAVDPAHKYGKPHFGTALEVACRHRGRAAFVKELLTRVKPNVNHVVPEPVHHAAARGNVEALELLLKDKRTKVNAQDSAGRTALHHAARNFPSGGGEEAARFERCLALLLAHPDADADRPSHKGFSALHEAAAGAPGGADAVRALLARAPRPLDLDGRRGGGQRCSVRDTVARRFPELLGELDALQAAAAADGKEREPDARGHT</sequence>
<evidence type="ECO:0000313" key="4">
    <source>
        <dbReference type="Proteomes" id="UP001378592"/>
    </source>
</evidence>
<keyword evidence="2" id="KW-0040">ANK repeat</keyword>
<dbReference type="AlphaFoldDB" id="A0AAN9W216"/>
<evidence type="ECO:0000256" key="2">
    <source>
        <dbReference type="ARBA" id="ARBA00023043"/>
    </source>
</evidence>